<proteinExistence type="predicted"/>
<evidence type="ECO:0000313" key="3">
    <source>
        <dbReference type="EMBL" id="TSP14044.1"/>
    </source>
</evidence>
<gene>
    <name evidence="3" type="ORF">FGG12_06125</name>
</gene>
<protein>
    <recommendedName>
        <fullName evidence="5">HEPN/Toprim N-terminal domain-containing protein</fullName>
    </recommendedName>
</protein>
<comment type="caution">
    <text evidence="3">The sequence shown here is derived from an EMBL/GenBank/DDBJ whole genome shotgun (WGS) entry which is preliminary data.</text>
</comment>
<dbReference type="EMBL" id="VCIZ01000002">
    <property type="protein sequence ID" value="TSP14044.1"/>
    <property type="molecule type" value="Genomic_DNA"/>
</dbReference>
<reference evidence="3 4" key="1">
    <citation type="submission" date="2019-05" db="EMBL/GenBank/DDBJ databases">
        <title>Whole genome sequence analysis of Cupriavidus campinensis S14E4C strain.</title>
        <authorList>
            <person name="Abbaszade G."/>
            <person name="Szabo A."/>
            <person name="Toumi M."/>
            <person name="Toth E."/>
        </authorList>
    </citation>
    <scope>NUCLEOTIDE SEQUENCE [LARGE SCALE GENOMIC DNA]</scope>
    <source>
        <strain evidence="3 4">S14E4C</strain>
    </source>
</reference>
<dbReference type="RefSeq" id="WP_144196741.1">
    <property type="nucleotide sequence ID" value="NZ_VCIZ01000002.1"/>
</dbReference>
<evidence type="ECO:0008006" key="5">
    <source>
        <dbReference type="Google" id="ProtNLM"/>
    </source>
</evidence>
<dbReference type="Proteomes" id="UP000318943">
    <property type="component" value="Unassembled WGS sequence"/>
</dbReference>
<accession>A0ABY3ET65</accession>
<keyword evidence="4" id="KW-1185">Reference proteome</keyword>
<dbReference type="InterPro" id="IPR041519">
    <property type="entry name" value="HEPN_RiboL-PSP"/>
</dbReference>
<dbReference type="Pfam" id="PF18871">
    <property type="entry name" value="HEPN_Toprim_N"/>
    <property type="match status" value="1"/>
</dbReference>
<dbReference type="Pfam" id="PF18735">
    <property type="entry name" value="HEPN_RiboL-PSP"/>
    <property type="match status" value="1"/>
</dbReference>
<feature type="domain" description="RiboL-PSP-HEPN" evidence="1">
    <location>
        <begin position="237"/>
        <end position="387"/>
    </location>
</feature>
<evidence type="ECO:0000313" key="4">
    <source>
        <dbReference type="Proteomes" id="UP000318943"/>
    </source>
</evidence>
<sequence>MNSHAYLRIAGYPIFVTKNYLSEWMFRKEDQFVGEVPANSKFPQPLSANGEMVQTYEFSASVKAMKRRLDILGFTLEAARREFHEACGKLSELANSWHDYILHEDVEIYDRKQLDEWLPAIRALIEDPGGTLQRAREETEGSAIFALLLRLATYLREADFPLHLGIPATSFNGAMRIALEAMQDEDRCVLDATELVEGGWISNFHDHEAIGVPTTRFYASYTDSTSSALSLLSAVPGNDVLLRMVYGNIITAMEAYMSDTARRFILSNPALLRRFVESDKFGLRDKKFSLSELFAKLDTINAVVQESLEKISFHNVADIKNVFNGVFQADIPEHLTDKLAAVVGVRHDIVHRNGNNLRGEPIFLNRDEVRRVFDLALMIVLHIDNFVRDTLLPKGDE</sequence>
<feature type="domain" description="HEPN/Toprim N-terminal" evidence="2">
    <location>
        <begin position="1"/>
        <end position="206"/>
    </location>
</feature>
<dbReference type="InterPro" id="IPR041487">
    <property type="entry name" value="HEPN/Toprim-NTD1"/>
</dbReference>
<evidence type="ECO:0000259" key="1">
    <source>
        <dbReference type="Pfam" id="PF18735"/>
    </source>
</evidence>
<organism evidence="3 4">
    <name type="scientific">Cupriavidus campinensis</name>
    <dbReference type="NCBI Taxonomy" id="151783"/>
    <lineage>
        <taxon>Bacteria</taxon>
        <taxon>Pseudomonadati</taxon>
        <taxon>Pseudomonadota</taxon>
        <taxon>Betaproteobacteria</taxon>
        <taxon>Burkholderiales</taxon>
        <taxon>Burkholderiaceae</taxon>
        <taxon>Cupriavidus</taxon>
    </lineage>
</organism>
<evidence type="ECO:0000259" key="2">
    <source>
        <dbReference type="Pfam" id="PF18871"/>
    </source>
</evidence>
<name>A0ABY3ET65_9BURK</name>